<feature type="binding site" evidence="1">
    <location>
        <begin position="134"/>
        <end position="135"/>
    </location>
    <ligand>
        <name>ATP</name>
        <dbReference type="ChEBI" id="CHEBI:30616"/>
    </ligand>
</feature>
<dbReference type="InterPro" id="IPR006283">
    <property type="entry name" value="ThiL-like"/>
</dbReference>
<feature type="binding site" evidence="1">
    <location>
        <position position="82"/>
    </location>
    <ligand>
        <name>Mg(2+)</name>
        <dbReference type="ChEBI" id="CHEBI:18420"/>
        <label>2</label>
    </ligand>
</feature>
<feature type="binding site" evidence="1">
    <location>
        <position position="60"/>
    </location>
    <ligand>
        <name>substrate</name>
    </ligand>
</feature>
<comment type="catalytic activity">
    <reaction evidence="1">
        <text>thiamine phosphate + ATP = thiamine diphosphate + ADP</text>
        <dbReference type="Rhea" id="RHEA:15913"/>
        <dbReference type="ChEBI" id="CHEBI:30616"/>
        <dbReference type="ChEBI" id="CHEBI:37575"/>
        <dbReference type="ChEBI" id="CHEBI:58937"/>
        <dbReference type="ChEBI" id="CHEBI:456216"/>
        <dbReference type="EC" id="2.7.4.16"/>
    </reaction>
</comment>
<dbReference type="AlphaFoldDB" id="A0A2Z4FM90"/>
<feature type="domain" description="PurM-like N-terminal" evidence="2">
    <location>
        <begin position="36"/>
        <end position="151"/>
    </location>
</feature>
<dbReference type="NCBIfam" id="TIGR01379">
    <property type="entry name" value="thiL"/>
    <property type="match status" value="1"/>
</dbReference>
<dbReference type="PANTHER" id="PTHR30270:SF0">
    <property type="entry name" value="THIAMINE-MONOPHOSPHATE KINASE"/>
    <property type="match status" value="1"/>
</dbReference>
<dbReference type="EMBL" id="CP030032">
    <property type="protein sequence ID" value="AWV90117.1"/>
    <property type="molecule type" value="Genomic_DNA"/>
</dbReference>
<feature type="binding site" evidence="1">
    <location>
        <position position="53"/>
    </location>
    <ligand>
        <name>Mg(2+)</name>
        <dbReference type="ChEBI" id="CHEBI:18420"/>
        <label>1</label>
    </ligand>
</feature>
<dbReference type="Pfam" id="PF00586">
    <property type="entry name" value="AIRS"/>
    <property type="match status" value="1"/>
</dbReference>
<evidence type="ECO:0000259" key="2">
    <source>
        <dbReference type="Pfam" id="PF00586"/>
    </source>
</evidence>
<dbReference type="Gene3D" id="3.90.650.10">
    <property type="entry name" value="PurM-like C-terminal domain"/>
    <property type="match status" value="1"/>
</dbReference>
<protein>
    <recommendedName>
        <fullName evidence="1">Thiamine-monophosphate kinase</fullName>
        <shortName evidence="1">TMP kinase</shortName>
        <shortName evidence="1">Thiamine-phosphate kinase</shortName>
        <ecNumber evidence="1">2.7.4.16</ecNumber>
    </recommendedName>
</protein>
<dbReference type="OrthoDB" id="9802811at2"/>
<dbReference type="InterPro" id="IPR036921">
    <property type="entry name" value="PurM-like_N_sf"/>
</dbReference>
<proteinExistence type="inferred from homology"/>
<feature type="binding site" evidence="1">
    <location>
        <position position="53"/>
    </location>
    <ligand>
        <name>Mg(2+)</name>
        <dbReference type="ChEBI" id="CHEBI:18420"/>
        <label>2</label>
    </ligand>
</feature>
<keyword evidence="1" id="KW-0479">Metal-binding</keyword>
<dbReference type="GO" id="GO:0009228">
    <property type="term" value="P:thiamine biosynthetic process"/>
    <property type="evidence" value="ECO:0007669"/>
    <property type="project" value="UniProtKB-KW"/>
</dbReference>
<feature type="binding site" evidence="1">
    <location>
        <position position="52"/>
    </location>
    <ligand>
        <name>Mg(2+)</name>
        <dbReference type="ChEBI" id="CHEBI:18420"/>
        <label>1</label>
    </ligand>
</feature>
<dbReference type="GO" id="GO:0000287">
    <property type="term" value="F:magnesium ion binding"/>
    <property type="evidence" value="ECO:0007669"/>
    <property type="project" value="UniProtKB-UniRule"/>
</dbReference>
<keyword evidence="1" id="KW-0460">Magnesium</keyword>
<comment type="similarity">
    <text evidence="1">Belongs to the thiamine-monophosphate kinase family.</text>
</comment>
<keyword evidence="5" id="KW-1185">Reference proteome</keyword>
<gene>
    <name evidence="1 4" type="primary">thiL</name>
    <name evidence="4" type="ORF">DN745_12555</name>
</gene>
<dbReference type="InterPro" id="IPR036676">
    <property type="entry name" value="PurM-like_C_sf"/>
</dbReference>
<dbReference type="SUPFAM" id="SSF55326">
    <property type="entry name" value="PurM N-terminal domain-like"/>
    <property type="match status" value="1"/>
</dbReference>
<feature type="binding site" evidence="1">
    <location>
        <position position="82"/>
    </location>
    <ligand>
        <name>Mg(2+)</name>
        <dbReference type="ChEBI" id="CHEBI:18420"/>
        <label>3</label>
    </ligand>
</feature>
<dbReference type="GO" id="GO:0009030">
    <property type="term" value="F:thiamine-phosphate kinase activity"/>
    <property type="evidence" value="ECO:0007669"/>
    <property type="project" value="UniProtKB-UniRule"/>
</dbReference>
<dbReference type="PANTHER" id="PTHR30270">
    <property type="entry name" value="THIAMINE-MONOPHOSPHATE KINASE"/>
    <property type="match status" value="1"/>
</dbReference>
<feature type="binding site" evidence="1">
    <location>
        <position position="82"/>
    </location>
    <ligand>
        <name>Mg(2+)</name>
        <dbReference type="ChEBI" id="CHEBI:18420"/>
        <label>4</label>
    </ligand>
</feature>
<comment type="caution">
    <text evidence="1">Lacks conserved residue(s) required for the propagation of feature annotation.</text>
</comment>
<feature type="binding site" evidence="1">
    <location>
        <position position="354"/>
    </location>
    <ligand>
        <name>substrate</name>
    </ligand>
</feature>
<evidence type="ECO:0000256" key="1">
    <source>
        <dbReference type="HAMAP-Rule" id="MF_02128"/>
    </source>
</evidence>
<dbReference type="UniPathway" id="UPA00060">
    <property type="reaction ID" value="UER00142"/>
</dbReference>
<dbReference type="Pfam" id="PF02769">
    <property type="entry name" value="AIRS_C"/>
    <property type="match status" value="1"/>
</dbReference>
<dbReference type="Proteomes" id="UP000249799">
    <property type="component" value="Chromosome"/>
</dbReference>
<evidence type="ECO:0000259" key="3">
    <source>
        <dbReference type="Pfam" id="PF02769"/>
    </source>
</evidence>
<comment type="miscellaneous">
    <text evidence="1">Reaction mechanism of ThiL seems to utilize a direct, inline transfer of the gamma-phosphate of ATP to TMP rather than a phosphorylated enzyme intermediate.</text>
</comment>
<feature type="domain" description="PurM-like C-terminal" evidence="3">
    <location>
        <begin position="166"/>
        <end position="303"/>
    </location>
</feature>
<feature type="binding site" evidence="1">
    <location>
        <position position="38"/>
    </location>
    <ligand>
        <name>Mg(2+)</name>
        <dbReference type="ChEBI" id="CHEBI:18420"/>
        <label>4</label>
    </ligand>
</feature>
<dbReference type="GO" id="GO:0005524">
    <property type="term" value="F:ATP binding"/>
    <property type="evidence" value="ECO:0007669"/>
    <property type="project" value="UniProtKB-UniRule"/>
</dbReference>
<feature type="binding site" evidence="1">
    <location>
        <position position="229"/>
    </location>
    <ligand>
        <name>Mg(2+)</name>
        <dbReference type="ChEBI" id="CHEBI:18420"/>
        <label>5</label>
    </ligand>
</feature>
<feature type="binding site" evidence="1">
    <location>
        <position position="228"/>
    </location>
    <ligand>
        <name>ATP</name>
        <dbReference type="ChEBI" id="CHEBI:30616"/>
    </ligand>
</feature>
<feature type="binding site" evidence="1">
    <location>
        <position position="161"/>
    </location>
    <ligand>
        <name>ATP</name>
        <dbReference type="ChEBI" id="CHEBI:30616"/>
    </ligand>
</feature>
<keyword evidence="1 4" id="KW-0808">Transferase</keyword>
<dbReference type="InterPro" id="IPR016188">
    <property type="entry name" value="PurM-like_N"/>
</dbReference>
<feature type="binding site" evidence="1">
    <location>
        <position position="226"/>
    </location>
    <ligand>
        <name>Mg(2+)</name>
        <dbReference type="ChEBI" id="CHEBI:18420"/>
        <label>3</label>
    </ligand>
</feature>
<organism evidence="4 5">
    <name type="scientific">Bradymonas sediminis</name>
    <dbReference type="NCBI Taxonomy" id="1548548"/>
    <lineage>
        <taxon>Bacteria</taxon>
        <taxon>Deltaproteobacteria</taxon>
        <taxon>Bradymonadales</taxon>
        <taxon>Bradymonadaceae</taxon>
        <taxon>Bradymonas</taxon>
    </lineage>
</organism>
<name>A0A2Z4FM90_9DELT</name>
<feature type="binding site" evidence="1">
    <location>
        <position position="135"/>
    </location>
    <ligand>
        <name>Mg(2+)</name>
        <dbReference type="ChEBI" id="CHEBI:18420"/>
        <label>1</label>
    </ligand>
</feature>
<dbReference type="CDD" id="cd02194">
    <property type="entry name" value="ThiL"/>
    <property type="match status" value="1"/>
</dbReference>
<dbReference type="RefSeq" id="WP_111335316.1">
    <property type="nucleotide sequence ID" value="NZ_CP030032.1"/>
</dbReference>
<dbReference type="KEGG" id="bsed:DN745_12555"/>
<evidence type="ECO:0000313" key="4">
    <source>
        <dbReference type="EMBL" id="AWV90117.1"/>
    </source>
</evidence>
<dbReference type="GO" id="GO:0009229">
    <property type="term" value="P:thiamine diphosphate biosynthetic process"/>
    <property type="evidence" value="ECO:0007669"/>
    <property type="project" value="UniProtKB-UniRule"/>
</dbReference>
<dbReference type="HAMAP" id="MF_02128">
    <property type="entry name" value="TMP_kinase"/>
    <property type="match status" value="1"/>
</dbReference>
<feature type="binding site" evidence="1">
    <location>
        <position position="51"/>
    </location>
    <ligand>
        <name>Mg(2+)</name>
        <dbReference type="ChEBI" id="CHEBI:18420"/>
        <label>4</label>
    </ligand>
</feature>
<comment type="function">
    <text evidence="1">Catalyzes the ATP-dependent phosphorylation of thiamine-monophosphate (TMP) to form thiamine-pyrophosphate (TPP), the active form of vitamin B1.</text>
</comment>
<accession>A0A2Z4FM90</accession>
<dbReference type="EC" id="2.7.4.16" evidence="1"/>
<dbReference type="PIRSF" id="PIRSF005303">
    <property type="entry name" value="Thiam_monoph_kin"/>
    <property type="match status" value="1"/>
</dbReference>
<dbReference type="InterPro" id="IPR010918">
    <property type="entry name" value="PurM-like_C_dom"/>
</dbReference>
<keyword evidence="1" id="KW-0547">Nucleotide-binding</keyword>
<feature type="binding site" evidence="1">
    <location>
        <position position="281"/>
    </location>
    <ligand>
        <name>substrate</name>
    </ligand>
</feature>
<keyword evidence="1" id="KW-0067">ATP-binding</keyword>
<dbReference type="Gene3D" id="3.30.1330.10">
    <property type="entry name" value="PurM-like, N-terminal domain"/>
    <property type="match status" value="1"/>
</dbReference>
<evidence type="ECO:0000313" key="5">
    <source>
        <dbReference type="Proteomes" id="UP000249799"/>
    </source>
</evidence>
<feature type="binding site" evidence="1">
    <location>
        <position position="38"/>
    </location>
    <ligand>
        <name>Mg(2+)</name>
        <dbReference type="ChEBI" id="CHEBI:18420"/>
        <label>3</label>
    </ligand>
</feature>
<sequence>MYREFKLIERIEALFSDADSLDPAAAGKHGVRVGIGDDCAVLEPGAFDLISTDTLVEGVHFRRDWSSAEDIGFKAIAVSLSDVAAMGGRAGAFLLNLSFPPDLEKPFIDGLLLGLKQACDLFRPEKFYINPIGGDVTSTSGPMMITTTALGSSTPGGALLRSQAQIGDRVFITGPTGLSHAGLDILLDGGEEVAYPALLRAHRRPYPRVLEGAVIGASGLAGAMVDTSDGLIQDLGHICSASNVGARIFLDRLPRHPELIAYCEQFSDEKKLFRYLLGGGEDFQLCFSVPERHIDELQRIMQHERSRDGADGGADCSPGTNWELFEIGEIIDPVEGVSVVDAQGEKFQLDSVGYEHFAP</sequence>
<comment type="pathway">
    <text evidence="1">Cofactor biosynthesis; thiamine diphosphate biosynthesis; thiamine diphosphate from thiamine phosphate: step 1/1.</text>
</comment>
<dbReference type="SUPFAM" id="SSF56042">
    <property type="entry name" value="PurM C-terminal domain-like"/>
    <property type="match status" value="1"/>
</dbReference>
<keyword evidence="1 4" id="KW-0418">Kinase</keyword>
<reference evidence="4 5" key="1">
    <citation type="submission" date="2018-06" db="EMBL/GenBank/DDBJ databases">
        <title>Lujinxingia sediminis gen. nov. sp. nov., a new facultative anaerobic member of the class Deltaproteobacteria, and proposal of Lujinxingaceae fam. nov.</title>
        <authorList>
            <person name="Guo L.-Y."/>
            <person name="Li C.-M."/>
            <person name="Wang S."/>
            <person name="Du Z.-J."/>
        </authorList>
    </citation>
    <scope>NUCLEOTIDE SEQUENCE [LARGE SCALE GENOMIC DNA]</scope>
    <source>
        <strain evidence="4 5">FA350</strain>
    </source>
</reference>
<keyword evidence="1" id="KW-0784">Thiamine biosynthesis</keyword>